<feature type="region of interest" description="Disordered" evidence="1">
    <location>
        <begin position="22"/>
        <end position="54"/>
    </location>
</feature>
<name>A0A097EX03_9CAUD</name>
<dbReference type="EMBL" id="KM507819">
    <property type="protein sequence ID" value="AIT13948.1"/>
    <property type="molecule type" value="Genomic_DNA"/>
</dbReference>
<dbReference type="Proteomes" id="UP000029889">
    <property type="component" value="Segment"/>
</dbReference>
<gene>
    <name evidence="2" type="primary">51</name>
    <name evidence="2" type="ORF">PBI_121Q_51</name>
</gene>
<evidence type="ECO:0000256" key="1">
    <source>
        <dbReference type="SAM" id="MobiDB-lite"/>
    </source>
</evidence>
<evidence type="ECO:0000313" key="2">
    <source>
        <dbReference type="EMBL" id="AIT13948.1"/>
    </source>
</evidence>
<dbReference type="RefSeq" id="YP_009101645.1">
    <property type="nucleotide sequence ID" value="NC_025447.1"/>
</dbReference>
<accession>A0A097EX03</accession>
<dbReference type="GeneID" id="22111091"/>
<organism evidence="2 3">
    <name type="scientific">Escherichia phage 121Q</name>
    <dbReference type="NCBI Taxonomy" id="1555202"/>
    <lineage>
        <taxon>Viruses</taxon>
        <taxon>Duplodnaviria</taxon>
        <taxon>Heunggongvirae</taxon>
        <taxon>Uroviricota</taxon>
        <taxon>Caudoviricetes</taxon>
        <taxon>Asteriusvirus</taxon>
        <taxon>Asteriusvirus av121Q</taxon>
    </lineage>
</organism>
<dbReference type="OrthoDB" id="2334at10239"/>
<evidence type="ECO:0000313" key="3">
    <source>
        <dbReference type="Proteomes" id="UP000029889"/>
    </source>
</evidence>
<feature type="compositionally biased region" description="Basic and acidic residues" evidence="1">
    <location>
        <begin position="36"/>
        <end position="45"/>
    </location>
</feature>
<keyword evidence="3" id="KW-1185">Reference proteome</keyword>
<reference evidence="2 3" key="1">
    <citation type="submission" date="2014-09" db="EMBL/GenBank/DDBJ databases">
        <authorList>
            <person name="Lapin J.S."/>
            <person name="Pope W.H."/>
            <person name="Hua J."/>
            <person name="Ford M.E."/>
            <person name="Conway J.F."/>
            <person name="Hatfull G.F."/>
            <person name="Hendrix R.W."/>
        </authorList>
    </citation>
    <scope>NUCLEOTIDE SEQUENCE [LARGE SCALE GENOMIC DNA]</scope>
</reference>
<proteinExistence type="predicted"/>
<sequence>MPSKSKSQAKFFAAAAHNPEFAKKAGISQSAAKEWNAADEKEGNLKKSSKLPNKVKEASMRSLVDIVQDAELADTEDRTCDIMDSCEDDKDKLNEMPQRFDSFQGQNRDEFVDKTAEMTGKHNMVKFAEHKDYDVYMNKNGTGFIAYDKAGKQLAIVSGHLSNDAVLGVQNVFEIAATASKTGTKGIIYNIFMDMVSHGIKVLSDSLHTDDAIKFWTRLIGSHQVYIVGGGEVLAKASPDKVHKYWSDDESSPSAELQLMLVK</sequence>
<dbReference type="KEGG" id="vg:22111091"/>
<protein>
    <submittedName>
        <fullName evidence="2">Structural protein</fullName>
    </submittedName>
</protein>